<organism evidence="2">
    <name type="scientific">uncultured Solirubrobacteraceae bacterium</name>
    <dbReference type="NCBI Taxonomy" id="1162706"/>
    <lineage>
        <taxon>Bacteria</taxon>
        <taxon>Bacillati</taxon>
        <taxon>Actinomycetota</taxon>
        <taxon>Thermoleophilia</taxon>
        <taxon>Solirubrobacterales</taxon>
        <taxon>Solirubrobacteraceae</taxon>
        <taxon>environmental samples</taxon>
    </lineage>
</organism>
<feature type="compositionally biased region" description="Low complexity" evidence="1">
    <location>
        <begin position="1"/>
        <end position="19"/>
    </location>
</feature>
<feature type="compositionally biased region" description="Gly residues" evidence="1">
    <location>
        <begin position="173"/>
        <end position="184"/>
    </location>
</feature>
<reference evidence="2" key="1">
    <citation type="submission" date="2020-02" db="EMBL/GenBank/DDBJ databases">
        <authorList>
            <person name="Meier V. D."/>
        </authorList>
    </citation>
    <scope>NUCLEOTIDE SEQUENCE</scope>
    <source>
        <strain evidence="2">AVDCRST_MAG67</strain>
    </source>
</reference>
<feature type="region of interest" description="Disordered" evidence="1">
    <location>
        <begin position="141"/>
        <end position="246"/>
    </location>
</feature>
<protein>
    <submittedName>
        <fullName evidence="2">Uncharacterized protein</fullName>
    </submittedName>
</protein>
<proteinExistence type="predicted"/>
<dbReference type="EMBL" id="CADCVQ010000137">
    <property type="protein sequence ID" value="CAA9518611.1"/>
    <property type="molecule type" value="Genomic_DNA"/>
</dbReference>
<feature type="compositionally biased region" description="Low complexity" evidence="1">
    <location>
        <begin position="203"/>
        <end position="230"/>
    </location>
</feature>
<feature type="non-terminal residue" evidence="2">
    <location>
        <position position="1"/>
    </location>
</feature>
<feature type="compositionally biased region" description="Basic and acidic residues" evidence="1">
    <location>
        <begin position="231"/>
        <end position="246"/>
    </location>
</feature>
<evidence type="ECO:0000256" key="1">
    <source>
        <dbReference type="SAM" id="MobiDB-lite"/>
    </source>
</evidence>
<feature type="compositionally biased region" description="Basic residues" evidence="1">
    <location>
        <begin position="54"/>
        <end position="99"/>
    </location>
</feature>
<feature type="region of interest" description="Disordered" evidence="1">
    <location>
        <begin position="1"/>
        <end position="123"/>
    </location>
</feature>
<feature type="compositionally biased region" description="Basic residues" evidence="1">
    <location>
        <begin position="28"/>
        <end position="46"/>
    </location>
</feature>
<evidence type="ECO:0000313" key="2">
    <source>
        <dbReference type="EMBL" id="CAA9518611.1"/>
    </source>
</evidence>
<accession>A0A6J4TAW7</accession>
<name>A0A6J4TAW7_9ACTN</name>
<sequence>EAVGAVAEAAEAEEGAGAARRPRDGRRGSLRIRVLARARRCARSHRPASPSSILRRRSGYRRCGGRRSRPSRRTRRPRSPPATRRRLPRRARRSPRSMRKVPEFLPLHDTYRQARASPEAPAGEPNRWLCLIVNPEVPARAGLQPAGQPQDQGGRLTSRPRRAVSPHQRDRQGGAGRGRAGDLGGHQEKRARRRLQERPSGVASEGRAGRGSSSDAPAAPAGGRRSACSRAAEEDAEPAKAVRGEP</sequence>
<dbReference type="AlphaFoldDB" id="A0A6J4TAW7"/>
<gene>
    <name evidence="2" type="ORF">AVDCRST_MAG67-3213</name>
</gene>